<gene>
    <name evidence="3" type="ORF">Airi02_029840</name>
</gene>
<dbReference type="InterPro" id="IPR051340">
    <property type="entry name" value="Haloalkane_dehalogenase"/>
</dbReference>
<dbReference type="RefSeq" id="WP_285571592.1">
    <property type="nucleotide sequence ID" value="NZ_BSTK01000004.1"/>
</dbReference>
<evidence type="ECO:0000256" key="1">
    <source>
        <dbReference type="ARBA" id="ARBA00022801"/>
    </source>
</evidence>
<dbReference type="Pfam" id="PF00561">
    <property type="entry name" value="Abhydrolase_1"/>
    <property type="match status" value="1"/>
</dbReference>
<dbReference type="GO" id="GO:0004301">
    <property type="term" value="F:epoxide hydrolase activity"/>
    <property type="evidence" value="ECO:0007669"/>
    <property type="project" value="TreeGrafter"/>
</dbReference>
<dbReference type="AlphaFoldDB" id="A0A9W6VYN6"/>
<dbReference type="PRINTS" id="PR00111">
    <property type="entry name" value="ABHYDROLASE"/>
</dbReference>
<evidence type="ECO:0000313" key="3">
    <source>
        <dbReference type="EMBL" id="GLY85055.1"/>
    </source>
</evidence>
<dbReference type="PRINTS" id="PR00412">
    <property type="entry name" value="EPOXHYDRLASE"/>
</dbReference>
<protein>
    <submittedName>
        <fullName evidence="3">Haloalkane dehalogenase</fullName>
    </submittedName>
</protein>
<feature type="domain" description="AB hydrolase-1" evidence="2">
    <location>
        <begin position="37"/>
        <end position="286"/>
    </location>
</feature>
<organism evidence="3 4">
    <name type="scientific">Actinoallomurus iriomotensis</name>
    <dbReference type="NCBI Taxonomy" id="478107"/>
    <lineage>
        <taxon>Bacteria</taxon>
        <taxon>Bacillati</taxon>
        <taxon>Actinomycetota</taxon>
        <taxon>Actinomycetes</taxon>
        <taxon>Streptosporangiales</taxon>
        <taxon>Thermomonosporaceae</taxon>
        <taxon>Actinoallomurus</taxon>
    </lineage>
</organism>
<sequence>MSTDWTFGGLWPYEPRWFDTADGRMHYVDEGPRDGRPVVLLHGNPTWGFLYRDFIGPLASAGHRVIVPDHLGFGRSDKPSRRESYRIAEHVRRMDALLESLDLRRTTIVPHDWGGPIGLAWAVAHPDRVRGLFILNTAAHVPRERFKVPAALHLFRLPGIGEVLVKGLNMFHRAFLFTAGVVDHSRLTPAVRRAYLAPHPTWSSRTGVLAFPRAIPITPAEQPWAAFAGELEADLKRHFRDRPVRIVWAMRDPSFGPEVLQSMWLDTFPDADVLRLENAGHYLQEDAHEQIIGELLEFLKMDKRGVHRAK</sequence>
<dbReference type="Proteomes" id="UP001165074">
    <property type="component" value="Unassembled WGS sequence"/>
</dbReference>
<name>A0A9W6VYN6_9ACTN</name>
<dbReference type="SUPFAM" id="SSF53474">
    <property type="entry name" value="alpha/beta-Hydrolases"/>
    <property type="match status" value="1"/>
</dbReference>
<dbReference type="InterPro" id="IPR029058">
    <property type="entry name" value="AB_hydrolase_fold"/>
</dbReference>
<evidence type="ECO:0000259" key="2">
    <source>
        <dbReference type="Pfam" id="PF00561"/>
    </source>
</evidence>
<dbReference type="PANTHER" id="PTHR42977">
    <property type="entry name" value="HYDROLASE-RELATED"/>
    <property type="match status" value="1"/>
</dbReference>
<keyword evidence="4" id="KW-1185">Reference proteome</keyword>
<dbReference type="EMBL" id="BSTK01000004">
    <property type="protein sequence ID" value="GLY85055.1"/>
    <property type="molecule type" value="Genomic_DNA"/>
</dbReference>
<keyword evidence="1" id="KW-0378">Hydrolase</keyword>
<proteinExistence type="predicted"/>
<evidence type="ECO:0000313" key="4">
    <source>
        <dbReference type="Proteomes" id="UP001165074"/>
    </source>
</evidence>
<accession>A0A9W6VYN6</accession>
<comment type="caution">
    <text evidence="3">The sequence shown here is derived from an EMBL/GenBank/DDBJ whole genome shotgun (WGS) entry which is preliminary data.</text>
</comment>
<dbReference type="InterPro" id="IPR000639">
    <property type="entry name" value="Epox_hydrolase-like"/>
</dbReference>
<reference evidence="3" key="1">
    <citation type="submission" date="2023-03" db="EMBL/GenBank/DDBJ databases">
        <title>Actinoallomurus iriomotensis NBRC 103684.</title>
        <authorList>
            <person name="Ichikawa N."/>
            <person name="Sato H."/>
            <person name="Tonouchi N."/>
        </authorList>
    </citation>
    <scope>NUCLEOTIDE SEQUENCE</scope>
    <source>
        <strain evidence="3">NBRC 103684</strain>
    </source>
</reference>
<dbReference type="InterPro" id="IPR000073">
    <property type="entry name" value="AB_hydrolase_1"/>
</dbReference>
<dbReference type="PANTHER" id="PTHR42977:SF3">
    <property type="entry name" value="AB HYDROLASE-1 DOMAIN-CONTAINING PROTEIN"/>
    <property type="match status" value="1"/>
</dbReference>
<dbReference type="Gene3D" id="3.40.50.1820">
    <property type="entry name" value="alpha/beta hydrolase"/>
    <property type="match status" value="1"/>
</dbReference>